<keyword evidence="2" id="KW-0479">Metal-binding</keyword>
<reference evidence="15" key="1">
    <citation type="journal article" date="2015" name="Proc. Natl. Acad. Sci. U.S.A.">
        <title>Genome sequence of the Asian Tiger mosquito, Aedes albopictus, reveals insights into its biology, genetics, and evolution.</title>
        <authorList>
            <person name="Chen X.G."/>
            <person name="Jiang X."/>
            <person name="Gu J."/>
            <person name="Xu M."/>
            <person name="Wu Y."/>
            <person name="Deng Y."/>
            <person name="Zhang C."/>
            <person name="Bonizzoni M."/>
            <person name="Dermauw W."/>
            <person name="Vontas J."/>
            <person name="Armbruster P."/>
            <person name="Huang X."/>
            <person name="Yang Y."/>
            <person name="Zhang H."/>
            <person name="He W."/>
            <person name="Peng H."/>
            <person name="Liu Y."/>
            <person name="Wu K."/>
            <person name="Chen J."/>
            <person name="Lirakis M."/>
            <person name="Topalis P."/>
            <person name="Van Leeuwen T."/>
            <person name="Hall A.B."/>
            <person name="Jiang X."/>
            <person name="Thorpe C."/>
            <person name="Mueller R.L."/>
            <person name="Sun C."/>
            <person name="Waterhouse R.M."/>
            <person name="Yan G."/>
            <person name="Tu Z.J."/>
            <person name="Fang X."/>
            <person name="James A.A."/>
        </authorList>
    </citation>
    <scope>NUCLEOTIDE SEQUENCE [LARGE SCALE GENOMIC DNA]</scope>
    <source>
        <strain evidence="15">Foshan</strain>
    </source>
</reference>
<evidence type="ECO:0000313" key="14">
    <source>
        <dbReference type="EnsemblMetazoa" id="AALFPA23_020763.P30654"/>
    </source>
</evidence>
<evidence type="ECO:0000256" key="5">
    <source>
        <dbReference type="ARBA" id="ARBA00022833"/>
    </source>
</evidence>
<dbReference type="PROSITE" id="PS50950">
    <property type="entry name" value="ZF_THAP"/>
    <property type="match status" value="1"/>
</dbReference>
<evidence type="ECO:0000256" key="6">
    <source>
        <dbReference type="ARBA" id="ARBA00023015"/>
    </source>
</evidence>
<evidence type="ECO:0000256" key="1">
    <source>
        <dbReference type="ARBA" id="ARBA00004123"/>
    </source>
</evidence>
<feature type="domain" description="C2H2-type" evidence="12">
    <location>
        <begin position="395"/>
        <end position="422"/>
    </location>
</feature>
<feature type="domain" description="C2H2-type" evidence="12">
    <location>
        <begin position="367"/>
        <end position="394"/>
    </location>
</feature>
<dbReference type="SUPFAM" id="SSF57716">
    <property type="entry name" value="Glucocorticoid receptor-like (DNA-binding domain)"/>
    <property type="match status" value="1"/>
</dbReference>
<evidence type="ECO:0000313" key="15">
    <source>
        <dbReference type="Proteomes" id="UP000069940"/>
    </source>
</evidence>
<evidence type="ECO:0008006" key="16">
    <source>
        <dbReference type="Google" id="ProtNLM"/>
    </source>
</evidence>
<feature type="domain" description="C2H2-type" evidence="12">
    <location>
        <begin position="569"/>
        <end position="592"/>
    </location>
</feature>
<evidence type="ECO:0000259" key="12">
    <source>
        <dbReference type="PROSITE" id="PS50157"/>
    </source>
</evidence>
<accession>A0ABM1ZQP9</accession>
<evidence type="ECO:0000256" key="11">
    <source>
        <dbReference type="PROSITE-ProRule" id="PRU00309"/>
    </source>
</evidence>
<dbReference type="RefSeq" id="XP_019531349.3">
    <property type="nucleotide sequence ID" value="XM_019675804.3"/>
</dbReference>
<evidence type="ECO:0000256" key="4">
    <source>
        <dbReference type="ARBA" id="ARBA00022771"/>
    </source>
</evidence>
<evidence type="ECO:0000256" key="3">
    <source>
        <dbReference type="ARBA" id="ARBA00022737"/>
    </source>
</evidence>
<keyword evidence="6" id="KW-0805">Transcription regulation</keyword>
<dbReference type="EnsemblMetazoa" id="AALFPA23_020763.R30654">
    <property type="protein sequence ID" value="AALFPA23_020763.P30654"/>
    <property type="gene ID" value="AALFPA23_020763"/>
</dbReference>
<dbReference type="PANTHER" id="PTHR24399:SF23">
    <property type="entry name" value="C2H2-TYPE DOMAIN-CONTAINING PROTEIN"/>
    <property type="match status" value="1"/>
</dbReference>
<name>A0ABM1ZQP9_AEDAL</name>
<feature type="domain" description="C2H2-type" evidence="12">
    <location>
        <begin position="541"/>
        <end position="568"/>
    </location>
</feature>
<feature type="domain" description="THAP-type" evidence="13">
    <location>
        <begin position="1"/>
        <end position="88"/>
    </location>
</feature>
<organism evidence="14 15">
    <name type="scientific">Aedes albopictus</name>
    <name type="common">Asian tiger mosquito</name>
    <name type="synonym">Stegomyia albopicta</name>
    <dbReference type="NCBI Taxonomy" id="7160"/>
    <lineage>
        <taxon>Eukaryota</taxon>
        <taxon>Metazoa</taxon>
        <taxon>Ecdysozoa</taxon>
        <taxon>Arthropoda</taxon>
        <taxon>Hexapoda</taxon>
        <taxon>Insecta</taxon>
        <taxon>Pterygota</taxon>
        <taxon>Neoptera</taxon>
        <taxon>Endopterygota</taxon>
        <taxon>Diptera</taxon>
        <taxon>Nematocera</taxon>
        <taxon>Culicoidea</taxon>
        <taxon>Culicidae</taxon>
        <taxon>Culicinae</taxon>
        <taxon>Aedini</taxon>
        <taxon>Aedes</taxon>
        <taxon>Stegomyia</taxon>
    </lineage>
</organism>
<proteinExistence type="predicted"/>
<feature type="domain" description="C2H2-type" evidence="12">
    <location>
        <begin position="632"/>
        <end position="660"/>
    </location>
</feature>
<sequence>MIRCCIKNCDTDENVVNCTSVFFVSFPSDIILRLEWLNILNANAALLPGLEVTVSTRICSCHFAEEAFGKHPVHGYRFLLPSAVPSVFPIPAEPDLAAIHLSNVMVDEDSNLEPDPLLHDFADASDLVDDESNLIQSPGGGMMIFPNEARSDVPEYVPVSTNVLLAGSDNDELNKPPKAIGIEYADGKYYFLQSEDESDDELIEQVSSLEGESAKLPLVKNEVDPVDDISAMEDAELESDPMHDSENQFEMVISGDFDLKEELEQPEQEEQDDCDALFVEEAPTEIGTDSLIEEASVITTSEVTEAVVGPECLLSEVVDESSHPQILEGEVDAESLIERDSGSVYGSVEVLDEHFAPSSKEKRVDKHFCTYCNKGFQYESALKKHLFVHTGLKPHVCDECGKSFSQKINLSIHRRIHTGEVPVKKYSCSVCDKKCIRLSELKIHLKTHWKKLPHACTLCTERFADITNYYEHIKSQHKTEISLQECIDMIAQNENAELIVQGDEDTITVDDGMYRCAVCLKTFKTEKLLKKHKRKLHPKVFVCASCPRQFLYKSLLDKHARVHTQEKPYKCTQCDTSFSQKVNLEVHLGKKHNIHVRNVQPKMFICEYCNKSFDRPSTLQIHIRTHTKERPFGCMECPKSFASNSALASHIKTNHRGESILLQSLQRYPAANADSIVLEEQSTMSEVIEEEDDDDVKFIQYSIQFVNTDEKREIF</sequence>
<comment type="subcellular location">
    <subcellularLocation>
        <location evidence="1">Nucleus</location>
    </subcellularLocation>
</comment>
<feature type="domain" description="C2H2-type" evidence="12">
    <location>
        <begin position="454"/>
        <end position="482"/>
    </location>
</feature>
<keyword evidence="15" id="KW-1185">Reference proteome</keyword>
<feature type="domain" description="C2H2-type" evidence="12">
    <location>
        <begin position="604"/>
        <end position="631"/>
    </location>
</feature>
<evidence type="ECO:0000256" key="7">
    <source>
        <dbReference type="ARBA" id="ARBA00023125"/>
    </source>
</evidence>
<dbReference type="SMART" id="SM00692">
    <property type="entry name" value="DM3"/>
    <property type="match status" value="1"/>
</dbReference>
<protein>
    <recommendedName>
        <fullName evidence="16">C2h2-type zn-finger protein</fullName>
    </recommendedName>
</protein>
<dbReference type="Pfam" id="PF05485">
    <property type="entry name" value="THAP"/>
    <property type="match status" value="1"/>
</dbReference>
<dbReference type="GeneID" id="109403064"/>
<keyword evidence="5" id="KW-0862">Zinc</keyword>
<keyword evidence="3" id="KW-0677">Repeat</keyword>
<evidence type="ECO:0000256" key="8">
    <source>
        <dbReference type="ARBA" id="ARBA00023163"/>
    </source>
</evidence>
<evidence type="ECO:0000256" key="10">
    <source>
        <dbReference type="PROSITE-ProRule" id="PRU00042"/>
    </source>
</evidence>
<dbReference type="InterPro" id="IPR006612">
    <property type="entry name" value="THAP_Znf"/>
</dbReference>
<dbReference type="SUPFAM" id="SSF57667">
    <property type="entry name" value="beta-beta-alpha zinc fingers"/>
    <property type="match status" value="4"/>
</dbReference>
<dbReference type="Pfam" id="PF00096">
    <property type="entry name" value="zf-C2H2"/>
    <property type="match status" value="5"/>
</dbReference>
<feature type="domain" description="C2H2-type" evidence="12">
    <location>
        <begin position="514"/>
        <end position="537"/>
    </location>
</feature>
<dbReference type="PANTHER" id="PTHR24399">
    <property type="entry name" value="ZINC FINGER AND BTB DOMAIN-CONTAINING"/>
    <property type="match status" value="1"/>
</dbReference>
<dbReference type="InterPro" id="IPR013087">
    <property type="entry name" value="Znf_C2H2_type"/>
</dbReference>
<evidence type="ECO:0000256" key="2">
    <source>
        <dbReference type="ARBA" id="ARBA00022723"/>
    </source>
</evidence>
<dbReference type="PROSITE" id="PS50157">
    <property type="entry name" value="ZINC_FINGER_C2H2_2"/>
    <property type="match status" value="9"/>
</dbReference>
<keyword evidence="8" id="KW-0804">Transcription</keyword>
<feature type="domain" description="C2H2-type" evidence="12">
    <location>
        <begin position="426"/>
        <end position="453"/>
    </location>
</feature>
<dbReference type="SMART" id="SM00355">
    <property type="entry name" value="ZnF_C2H2"/>
    <property type="match status" value="9"/>
</dbReference>
<dbReference type="InterPro" id="IPR036236">
    <property type="entry name" value="Znf_C2H2_sf"/>
</dbReference>
<keyword evidence="4 10" id="KW-0863">Zinc-finger</keyword>
<dbReference type="Proteomes" id="UP000069940">
    <property type="component" value="Unassembled WGS sequence"/>
</dbReference>
<evidence type="ECO:0000259" key="13">
    <source>
        <dbReference type="PROSITE" id="PS50950"/>
    </source>
</evidence>
<keyword evidence="9" id="KW-0539">Nucleus</keyword>
<dbReference type="Gene3D" id="3.30.160.60">
    <property type="entry name" value="Classic Zinc Finger"/>
    <property type="match status" value="7"/>
</dbReference>
<dbReference type="PROSITE" id="PS00028">
    <property type="entry name" value="ZINC_FINGER_C2H2_1"/>
    <property type="match status" value="8"/>
</dbReference>
<keyword evidence="7 11" id="KW-0238">DNA-binding</keyword>
<dbReference type="Pfam" id="PF13912">
    <property type="entry name" value="zf-C2H2_6"/>
    <property type="match status" value="1"/>
</dbReference>
<evidence type="ECO:0000256" key="9">
    <source>
        <dbReference type="ARBA" id="ARBA00023242"/>
    </source>
</evidence>
<dbReference type="SMART" id="SM00980">
    <property type="entry name" value="THAP"/>
    <property type="match status" value="1"/>
</dbReference>
<reference evidence="14" key="2">
    <citation type="submission" date="2025-05" db="UniProtKB">
        <authorList>
            <consortium name="EnsemblMetazoa"/>
        </authorList>
    </citation>
    <scope>IDENTIFICATION</scope>
    <source>
        <strain evidence="14">Foshan</strain>
    </source>
</reference>